<dbReference type="OrthoDB" id="5194at2759"/>
<dbReference type="Pfam" id="PF23869">
    <property type="entry name" value="Beta-prop_WDR75_1st"/>
    <property type="match status" value="1"/>
</dbReference>
<dbReference type="Proteomes" id="UP000664859">
    <property type="component" value="Unassembled WGS sequence"/>
</dbReference>
<dbReference type="Gene3D" id="2.130.10.10">
    <property type="entry name" value="YVTN repeat-like/Quinoprotein amine dehydrogenase"/>
    <property type="match status" value="3"/>
</dbReference>
<dbReference type="InterPro" id="IPR057644">
    <property type="entry name" value="Beta-prop_WDR75_2nd"/>
</dbReference>
<comment type="caution">
    <text evidence="11">The sequence shown here is derived from an EMBL/GenBank/DDBJ whole genome shotgun (WGS) entry which is preliminary data.</text>
</comment>
<feature type="region of interest" description="Disordered" evidence="9">
    <location>
        <begin position="238"/>
        <end position="388"/>
    </location>
</feature>
<name>A0A835Z938_9STRA</name>
<dbReference type="GO" id="GO:2000234">
    <property type="term" value="P:positive regulation of rRNA processing"/>
    <property type="evidence" value="ECO:0007669"/>
    <property type="project" value="TreeGrafter"/>
</dbReference>
<dbReference type="GO" id="GO:0006364">
    <property type="term" value="P:rRNA processing"/>
    <property type="evidence" value="ECO:0007669"/>
    <property type="project" value="UniProtKB-KW"/>
</dbReference>
<dbReference type="Pfam" id="PF00400">
    <property type="entry name" value="WD40"/>
    <property type="match status" value="1"/>
</dbReference>
<dbReference type="PANTHER" id="PTHR44215">
    <property type="entry name" value="WD REPEAT-CONTAINING PROTEIN 75"/>
    <property type="match status" value="1"/>
</dbReference>
<keyword evidence="3" id="KW-0698">rRNA processing</keyword>
<proteinExistence type="predicted"/>
<keyword evidence="6" id="KW-0804">Transcription</keyword>
<gene>
    <name evidence="11" type="ORF">JKP88DRAFT_353167</name>
</gene>
<evidence type="ECO:0000256" key="4">
    <source>
        <dbReference type="ARBA" id="ARBA00022574"/>
    </source>
</evidence>
<sequence>MLDGRPSSALPLLTRALTLRPTNAAVLGLRSLARERCGLTASATSDARAIVLLQPRNSGGYVRLASVCLAANDYPSAACVAFRGMRCGDTHRNGELAAIMAKARAQGHLPPVPWTPVGWAEAAMWRLRADGKVMYCGCSSSIKAIGVDTGEQLLRLAGHKLEVTALVLHPADADVLLSSSQDGTVRQWNVKLGADGDESSRCLKVFNLESAVHYLMIAPRLASEESAAAAVYALVAPRKSQQPAQRAKPPVAADAVKGSKKRKLPPAADEAQEEAGEAQDEEQEESNKSVKKSKRKKGEAGVDGGGGEPQPEDTPDGGSSPAAAKRNGTKGKAEEQKDEGSQSVKKSKRKKGVADGGGGGEPEPVDAADGGSSPPAAKPKSGQRKAGSDVGVWKIVRVDLNRSSGRRWTAATLNKGRALQITDAVTGARHTMPAGQWPVTAVTASCSGAVATGHKDGSMTVWRGLGTAAEEAILSGAGEGGRGRAGGRPKSTTLHWHAHAVSCLAFSPDGGYLYSGGEEGVLVQWNLRRGGGGGAANQNFLPRLGAPLTRIAMSPDGLFCALTLEDNCVALVRISTWAVEWQDNCVALKRTSAGVALVLISTSAALRGLALAPTRELVDYSAKIKLGIDASSGAVVINGQPGHLQYYDPHQDLLSGVLEVVPFNRVSRVDKLRMAPPLVEHFAFSSSGERVATLDTREVQGEGLRQGDVRCLKFWALDRRSGRFLLESSVDQPHQGAVTSLCYHPLVDRAVTTSLDETFKVWTMQRRDPSLTTPSTTVQQQQQGPQYMWTCTRTVAYKRGLSAEAAAFSSDGSLLAVAFGGLVTLWGGAGASLLAVLLPPLSAVGSAAARVHALAFVPRTALLFAQRAGAATLTDVVAATTSTSTSDGDAPAPSSSSGTVWAYKGKIACACAATAAAAVMAAPGGGGATAAAAAAFCLQRSASSSLVLLMGRSSAVPLCAWHLPSDVLHSMVLIGSSGSGGGGAERGGGVVGLTRGGDVLLLSTGGSSSGEAQLDATGVRRIGGAAAAPALPLRAAAAAAPRAGAAAVVVHRSAGIEALFRDMPTSDLPPATELLGAFMRAQLRPAPAEAPPWSAAAGAAAAAAAAASARALLQQQGGGEVAWGAEDGESDEGEGENEGKGGGTAGLTGGADTVLLEMFKDYFKEEAAKEKKSKKKNKERTELSADSACSAAEVPVADPTMPIDEAKAAALALAHTKDSARLPDIVKSLEKQFSSEPIHTVDFFNLAISGEWDVVHSTLYPKRAPAAVVSSEDLTVRSLRQTITPSDGGNPREGEITTAVEWELPEQGITGTFEVVAQYLTGDNSSMKLTTTGHRLKPSSMPSDPQGLVELLQRHMPFELFDPDEQAVFTTYVDHDMRIVWAAGGRTGANGSRIIFLRHHSQ</sequence>
<feature type="repeat" description="WD" evidence="8">
    <location>
        <begin position="494"/>
        <end position="530"/>
    </location>
</feature>
<dbReference type="PROSITE" id="PS50082">
    <property type="entry name" value="WD_REPEATS_2"/>
    <property type="match status" value="3"/>
</dbReference>
<protein>
    <recommendedName>
        <fullName evidence="10">WD repeat-containing protein 75 second beta-propeller domain-containing protein</fullName>
    </recommendedName>
</protein>
<dbReference type="InterPro" id="IPR053826">
    <property type="entry name" value="WDR75"/>
</dbReference>
<evidence type="ECO:0000256" key="9">
    <source>
        <dbReference type="SAM" id="MobiDB-lite"/>
    </source>
</evidence>
<feature type="region of interest" description="Disordered" evidence="9">
    <location>
        <begin position="1117"/>
        <end position="1148"/>
    </location>
</feature>
<dbReference type="InterPro" id="IPR015943">
    <property type="entry name" value="WD40/YVTN_repeat-like_dom_sf"/>
</dbReference>
<dbReference type="InterPro" id="IPR001680">
    <property type="entry name" value="WD40_rpt"/>
</dbReference>
<evidence type="ECO:0000256" key="2">
    <source>
        <dbReference type="ARBA" id="ARBA00022517"/>
    </source>
</evidence>
<dbReference type="PROSITE" id="PS50294">
    <property type="entry name" value="WD_REPEATS_REGION"/>
    <property type="match status" value="2"/>
</dbReference>
<feature type="compositionally biased region" description="Basic and acidic residues" evidence="9">
    <location>
        <begin position="331"/>
        <end position="340"/>
    </location>
</feature>
<evidence type="ECO:0000256" key="8">
    <source>
        <dbReference type="PROSITE-ProRule" id="PRU00221"/>
    </source>
</evidence>
<dbReference type="SUPFAM" id="SSF50969">
    <property type="entry name" value="YVTN repeat-like/Quinoprotein amine dehydrogenase"/>
    <property type="match status" value="1"/>
</dbReference>
<evidence type="ECO:0000259" key="10">
    <source>
        <dbReference type="Pfam" id="PF23769"/>
    </source>
</evidence>
<feature type="compositionally biased region" description="Acidic residues" evidence="9">
    <location>
        <begin position="1126"/>
        <end position="1136"/>
    </location>
</feature>
<dbReference type="InterPro" id="IPR036322">
    <property type="entry name" value="WD40_repeat_dom_sf"/>
</dbReference>
<feature type="repeat" description="WD" evidence="8">
    <location>
        <begin position="156"/>
        <end position="191"/>
    </location>
</feature>
<feature type="domain" description="WD repeat-containing protein 75 second beta-propeller" evidence="10">
    <location>
        <begin position="627"/>
        <end position="840"/>
    </location>
</feature>
<comment type="subcellular location">
    <subcellularLocation>
        <location evidence="1">Nucleus</location>
        <location evidence="1">Nucleolus</location>
    </subcellularLocation>
</comment>
<evidence type="ECO:0000256" key="3">
    <source>
        <dbReference type="ARBA" id="ARBA00022552"/>
    </source>
</evidence>
<dbReference type="SUPFAM" id="SSF50978">
    <property type="entry name" value="WD40 repeat-like"/>
    <property type="match status" value="1"/>
</dbReference>
<dbReference type="InterPro" id="IPR011990">
    <property type="entry name" value="TPR-like_helical_dom_sf"/>
</dbReference>
<dbReference type="GO" id="GO:0032040">
    <property type="term" value="C:small-subunit processome"/>
    <property type="evidence" value="ECO:0007669"/>
    <property type="project" value="InterPro"/>
</dbReference>
<dbReference type="EMBL" id="JAFCMP010000054">
    <property type="protein sequence ID" value="KAG5189285.1"/>
    <property type="molecule type" value="Genomic_DNA"/>
</dbReference>
<dbReference type="PANTHER" id="PTHR44215:SF1">
    <property type="entry name" value="WD REPEAT-CONTAINING PROTEIN 75"/>
    <property type="match status" value="1"/>
</dbReference>
<feature type="repeat" description="WD" evidence="8">
    <location>
        <begin position="731"/>
        <end position="772"/>
    </location>
</feature>
<organism evidence="11 12">
    <name type="scientific">Tribonema minus</name>
    <dbReference type="NCBI Taxonomy" id="303371"/>
    <lineage>
        <taxon>Eukaryota</taxon>
        <taxon>Sar</taxon>
        <taxon>Stramenopiles</taxon>
        <taxon>Ochrophyta</taxon>
        <taxon>PX clade</taxon>
        <taxon>Xanthophyceae</taxon>
        <taxon>Tribonematales</taxon>
        <taxon>Tribonemataceae</taxon>
        <taxon>Tribonema</taxon>
    </lineage>
</organism>
<dbReference type="InterPro" id="IPR011044">
    <property type="entry name" value="Quino_amine_DH_bsu"/>
</dbReference>
<dbReference type="Gene3D" id="1.25.40.10">
    <property type="entry name" value="Tetratricopeptide repeat domain"/>
    <property type="match status" value="1"/>
</dbReference>
<accession>A0A835Z938</accession>
<keyword evidence="12" id="KW-1185">Reference proteome</keyword>
<keyword evidence="2" id="KW-0690">Ribosome biogenesis</keyword>
<keyword evidence="7" id="KW-0539">Nucleus</keyword>
<keyword evidence="4 8" id="KW-0853">WD repeat</keyword>
<dbReference type="GO" id="GO:0003723">
    <property type="term" value="F:RNA binding"/>
    <property type="evidence" value="ECO:0007669"/>
    <property type="project" value="InterPro"/>
</dbReference>
<evidence type="ECO:0000256" key="5">
    <source>
        <dbReference type="ARBA" id="ARBA00022737"/>
    </source>
</evidence>
<evidence type="ECO:0000256" key="1">
    <source>
        <dbReference type="ARBA" id="ARBA00004604"/>
    </source>
</evidence>
<evidence type="ECO:0000313" key="12">
    <source>
        <dbReference type="Proteomes" id="UP000664859"/>
    </source>
</evidence>
<evidence type="ECO:0000313" key="11">
    <source>
        <dbReference type="EMBL" id="KAG5189285.1"/>
    </source>
</evidence>
<evidence type="ECO:0000256" key="6">
    <source>
        <dbReference type="ARBA" id="ARBA00023163"/>
    </source>
</evidence>
<evidence type="ECO:0000256" key="7">
    <source>
        <dbReference type="ARBA" id="ARBA00023242"/>
    </source>
</evidence>
<dbReference type="Pfam" id="PF23769">
    <property type="entry name" value="Beta-prop_WDR75_2nd"/>
    <property type="match status" value="1"/>
</dbReference>
<keyword evidence="5" id="KW-0677">Repeat</keyword>
<dbReference type="GO" id="GO:0045943">
    <property type="term" value="P:positive regulation of transcription by RNA polymerase I"/>
    <property type="evidence" value="ECO:0007669"/>
    <property type="project" value="InterPro"/>
</dbReference>
<feature type="compositionally biased region" description="Acidic residues" evidence="9">
    <location>
        <begin position="270"/>
        <end position="284"/>
    </location>
</feature>
<dbReference type="SUPFAM" id="SSF48452">
    <property type="entry name" value="TPR-like"/>
    <property type="match status" value="1"/>
</dbReference>
<reference evidence="11" key="1">
    <citation type="submission" date="2021-02" db="EMBL/GenBank/DDBJ databases">
        <title>First Annotated Genome of the Yellow-green Alga Tribonema minus.</title>
        <authorList>
            <person name="Mahan K.M."/>
        </authorList>
    </citation>
    <scope>NUCLEOTIDE SEQUENCE</scope>
    <source>
        <strain evidence="11">UTEX B ZZ1240</strain>
    </source>
</reference>
<dbReference type="SMART" id="SM00320">
    <property type="entry name" value="WD40"/>
    <property type="match status" value="5"/>
</dbReference>